<evidence type="ECO:0000259" key="14">
    <source>
        <dbReference type="Pfam" id="PF02771"/>
    </source>
</evidence>
<proteinExistence type="inferred from homology"/>
<dbReference type="FunFam" id="2.40.110.10:FF:000005">
    <property type="entry name" value="Acyl-coenzyme A oxidase"/>
    <property type="match status" value="1"/>
</dbReference>
<evidence type="ECO:0000256" key="1">
    <source>
        <dbReference type="ARBA" id="ARBA00001974"/>
    </source>
</evidence>
<dbReference type="SUPFAM" id="SSF47203">
    <property type="entry name" value="Acyl-CoA dehydrogenase C-terminal domain-like"/>
    <property type="match status" value="2"/>
</dbReference>
<dbReference type="PANTHER" id="PTHR10909:SF352">
    <property type="entry name" value="ACYL-COENZYME A OXIDASE-LIKE PROTEIN"/>
    <property type="match status" value="1"/>
</dbReference>
<dbReference type="Pfam" id="PF22924">
    <property type="entry name" value="ACOX_C_alpha1"/>
    <property type="match status" value="1"/>
</dbReference>
<dbReference type="InterPro" id="IPR055060">
    <property type="entry name" value="ACOX_C_alpha1"/>
</dbReference>
<evidence type="ECO:0000256" key="10">
    <source>
        <dbReference type="PIRNR" id="PIRNR000168"/>
    </source>
</evidence>
<keyword evidence="8" id="KW-0443">Lipid metabolism</keyword>
<feature type="domain" description="Acyl-CoA dehydrogenase/oxidase N-terminal" evidence="14">
    <location>
        <begin position="57"/>
        <end position="144"/>
    </location>
</feature>
<accession>A0A1X6P3N5</accession>
<dbReference type="Gene3D" id="1.10.540.10">
    <property type="entry name" value="Acyl-CoA dehydrogenase/oxidase, N-terminal domain"/>
    <property type="match status" value="1"/>
</dbReference>
<keyword evidence="5 10" id="KW-0274">FAD</keyword>
<organism evidence="16 17">
    <name type="scientific">Porphyra umbilicalis</name>
    <name type="common">Purple laver</name>
    <name type="synonym">Red alga</name>
    <dbReference type="NCBI Taxonomy" id="2786"/>
    <lineage>
        <taxon>Eukaryota</taxon>
        <taxon>Rhodophyta</taxon>
        <taxon>Bangiophyceae</taxon>
        <taxon>Bangiales</taxon>
        <taxon>Bangiaceae</taxon>
        <taxon>Porphyra</taxon>
    </lineage>
</organism>
<evidence type="ECO:0000256" key="8">
    <source>
        <dbReference type="ARBA" id="ARBA00023098"/>
    </source>
</evidence>
<feature type="domain" description="Acyl-CoA oxidase/dehydrogenase middle" evidence="13">
    <location>
        <begin position="152"/>
        <end position="261"/>
    </location>
</feature>
<name>A0A1X6P3N5_PORUM</name>
<sequence length="672" mass="69322">MGAPAPSPLPASTTPIPLDVPRLRQLLTDPATESVRRRVFTLFEEPVFGLRYGEATADERARTRARWDRMVSAGLFVGCLTSHLPGAPAGAGAAARSRHDAVMECVAYLDHSLEVAIGVHVGLFGGTIALLGSADQAAAWLPGVEAHTMRGCFALTELGHGSNARGIETTAVWDGASGGFILHTPRETAQKYWVGGAAETARWTTAFAQLTVGGVAVGVHPFVVRIRADDGSPVAGVTTADCGVKGGLNGVDNGRIWFDHVWVPRGQMLAGENAVSGAGVYTSRHATPDARFAAQLAALTGGRVGIARLVNNQAKLGLTIAVRYALSRRAFAPSPGAPEARLLDYASHRRRLMVPLATTVVYALAADALKAEWNAHSERKDADGRRVGVTKRLHVLSAGAKALCSWHARDTLQECREACGGQGYKADNRIAGVRATHDISCTFEGDNLVLMHTVAKALLGDYAAVLGARRKPGAPSPSPPLPPFGELLAFLNAPRVGSTPLPPARGGPRDVTSPAFVASVLRAHAATCMTDLAAAYAAASKVASPFGAWNAVATAAAATAAAVMAVHGHAVGSAAVAAAAAAAARDGRAGVAEPLALAVHLHGLGLIGASPGYLRSGALRLDEAAAVEAAVEDGCAALARVARGLVDAFGIPEPLLAPIAGDWVAHNSRARL</sequence>
<dbReference type="InterPro" id="IPR036250">
    <property type="entry name" value="AcylCo_DH-like_C"/>
</dbReference>
<dbReference type="Pfam" id="PF02770">
    <property type="entry name" value="Acyl-CoA_dh_M"/>
    <property type="match status" value="1"/>
</dbReference>
<dbReference type="GO" id="GO:0033540">
    <property type="term" value="P:fatty acid beta-oxidation using acyl-CoA oxidase"/>
    <property type="evidence" value="ECO:0007669"/>
    <property type="project" value="TreeGrafter"/>
</dbReference>
<evidence type="ECO:0000256" key="12">
    <source>
        <dbReference type="PIRSR" id="PIRSR000168-2"/>
    </source>
</evidence>
<evidence type="ECO:0000256" key="7">
    <source>
        <dbReference type="ARBA" id="ARBA00023002"/>
    </source>
</evidence>
<dbReference type="GO" id="GO:0071949">
    <property type="term" value="F:FAD binding"/>
    <property type="evidence" value="ECO:0007669"/>
    <property type="project" value="InterPro"/>
</dbReference>
<dbReference type="Gene3D" id="1.20.140.10">
    <property type="entry name" value="Butyryl-CoA Dehydrogenase, subunit A, domain 3"/>
    <property type="match status" value="2"/>
</dbReference>
<dbReference type="GO" id="GO:0005504">
    <property type="term" value="F:fatty acid binding"/>
    <property type="evidence" value="ECO:0007669"/>
    <property type="project" value="TreeGrafter"/>
</dbReference>
<keyword evidence="7" id="KW-0560">Oxidoreductase</keyword>
<evidence type="ECO:0000256" key="11">
    <source>
        <dbReference type="PIRSR" id="PIRSR000168-1"/>
    </source>
</evidence>
<evidence type="ECO:0000256" key="4">
    <source>
        <dbReference type="ARBA" id="ARBA00022630"/>
    </source>
</evidence>
<feature type="domain" description="Acyl-CoA oxidase C-alpha1" evidence="15">
    <location>
        <begin position="298"/>
        <end position="459"/>
    </location>
</feature>
<dbReference type="PANTHER" id="PTHR10909">
    <property type="entry name" value="ELECTRON TRANSPORT OXIDOREDUCTASE"/>
    <property type="match status" value="1"/>
</dbReference>
<dbReference type="InterPro" id="IPR006091">
    <property type="entry name" value="Acyl-CoA_Oxase/DH_mid-dom"/>
</dbReference>
<feature type="binding site" evidence="12">
    <location>
        <position position="195"/>
    </location>
    <ligand>
        <name>FAD</name>
        <dbReference type="ChEBI" id="CHEBI:57692"/>
    </ligand>
</feature>
<keyword evidence="4 10" id="KW-0285">Flavoprotein</keyword>
<keyword evidence="6" id="KW-0276">Fatty acid metabolism</keyword>
<dbReference type="Pfam" id="PF02771">
    <property type="entry name" value="Acyl-CoA_dh_N"/>
    <property type="match status" value="1"/>
</dbReference>
<dbReference type="FunFam" id="1.20.140.10:FF:000010">
    <property type="entry name" value="Acyl-coenzyme A oxidase"/>
    <property type="match status" value="1"/>
</dbReference>
<feature type="binding site" evidence="12">
    <location>
        <position position="156"/>
    </location>
    <ligand>
        <name>FAD</name>
        <dbReference type="ChEBI" id="CHEBI:57692"/>
    </ligand>
</feature>
<comment type="cofactor">
    <cofactor evidence="1">
        <name>FAD</name>
        <dbReference type="ChEBI" id="CHEBI:57692"/>
    </cofactor>
</comment>
<gene>
    <name evidence="16" type="ORF">BU14_0239s0024</name>
</gene>
<dbReference type="Gene3D" id="2.40.110.10">
    <property type="entry name" value="Butyryl-CoA Dehydrogenase, subunit A, domain 2"/>
    <property type="match status" value="1"/>
</dbReference>
<keyword evidence="17" id="KW-1185">Reference proteome</keyword>
<reference evidence="16 17" key="1">
    <citation type="submission" date="2017-03" db="EMBL/GenBank/DDBJ databases">
        <title>WGS assembly of Porphyra umbilicalis.</title>
        <authorList>
            <person name="Brawley S.H."/>
            <person name="Blouin N.A."/>
            <person name="Ficko-Blean E."/>
            <person name="Wheeler G.L."/>
            <person name="Lohr M."/>
            <person name="Goodson H.V."/>
            <person name="Jenkins J.W."/>
            <person name="Blaby-Haas C.E."/>
            <person name="Helliwell K.E."/>
            <person name="Chan C."/>
            <person name="Marriage T."/>
            <person name="Bhattacharya D."/>
            <person name="Klein A.S."/>
            <person name="Badis Y."/>
            <person name="Brodie J."/>
            <person name="Cao Y."/>
            <person name="Collen J."/>
            <person name="Dittami S.M."/>
            <person name="Gachon C.M."/>
            <person name="Green B.R."/>
            <person name="Karpowicz S."/>
            <person name="Kim J.W."/>
            <person name="Kudahl U."/>
            <person name="Lin S."/>
            <person name="Michel G."/>
            <person name="Mittag M."/>
            <person name="Olson B.J."/>
            <person name="Pangilinan J."/>
            <person name="Peng Y."/>
            <person name="Qiu H."/>
            <person name="Shu S."/>
            <person name="Singer J.T."/>
            <person name="Smith A.G."/>
            <person name="Sprecher B.N."/>
            <person name="Wagner V."/>
            <person name="Wang W."/>
            <person name="Wang Z.-Y."/>
            <person name="Yan J."/>
            <person name="Yarish C."/>
            <person name="Zoeuner-Riek S."/>
            <person name="Zhuang Y."/>
            <person name="Zou Y."/>
            <person name="Lindquist E.A."/>
            <person name="Grimwood J."/>
            <person name="Barry K."/>
            <person name="Rokhsar D.S."/>
            <person name="Schmutz J."/>
            <person name="Stiller J.W."/>
            <person name="Grossman A.R."/>
            <person name="Prochnik S.E."/>
        </authorList>
    </citation>
    <scope>NUCLEOTIDE SEQUENCE [LARGE SCALE GENOMIC DNA]</scope>
    <source>
        <strain evidence="16">4086291</strain>
    </source>
</reference>
<dbReference type="InterPro" id="IPR012258">
    <property type="entry name" value="Acyl-CoA_oxidase"/>
</dbReference>
<evidence type="ECO:0000313" key="17">
    <source>
        <dbReference type="Proteomes" id="UP000218209"/>
    </source>
</evidence>
<dbReference type="InterPro" id="IPR013786">
    <property type="entry name" value="AcylCoA_DH/ox_N"/>
</dbReference>
<dbReference type="InterPro" id="IPR009100">
    <property type="entry name" value="AcylCoA_DH/oxidase_NM_dom_sf"/>
</dbReference>
<dbReference type="GO" id="GO:0005777">
    <property type="term" value="C:peroxisome"/>
    <property type="evidence" value="ECO:0007669"/>
    <property type="project" value="UniProtKB-SubCell"/>
</dbReference>
<evidence type="ECO:0000256" key="5">
    <source>
        <dbReference type="ARBA" id="ARBA00022827"/>
    </source>
</evidence>
<evidence type="ECO:0000256" key="2">
    <source>
        <dbReference type="ARBA" id="ARBA00004275"/>
    </source>
</evidence>
<dbReference type="EMBL" id="KV918906">
    <property type="protein sequence ID" value="OSX75370.1"/>
    <property type="molecule type" value="Genomic_DNA"/>
</dbReference>
<dbReference type="OrthoDB" id="538336at2759"/>
<dbReference type="PIRSF" id="PIRSF000168">
    <property type="entry name" value="Acyl-CoA_oxidase"/>
    <property type="match status" value="1"/>
</dbReference>
<evidence type="ECO:0000259" key="13">
    <source>
        <dbReference type="Pfam" id="PF02770"/>
    </source>
</evidence>
<evidence type="ECO:0000313" key="16">
    <source>
        <dbReference type="EMBL" id="OSX75370.1"/>
    </source>
</evidence>
<keyword evidence="9" id="KW-0576">Peroxisome</keyword>
<evidence type="ECO:0000256" key="3">
    <source>
        <dbReference type="ARBA" id="ARBA00006288"/>
    </source>
</evidence>
<comment type="similarity">
    <text evidence="3 10">Belongs to the acyl-CoA oxidase family.</text>
</comment>
<dbReference type="InterPro" id="IPR046373">
    <property type="entry name" value="Acyl-CoA_Oxase/DH_mid-dom_sf"/>
</dbReference>
<dbReference type="GO" id="GO:0055088">
    <property type="term" value="P:lipid homeostasis"/>
    <property type="evidence" value="ECO:0007669"/>
    <property type="project" value="TreeGrafter"/>
</dbReference>
<evidence type="ECO:0000256" key="6">
    <source>
        <dbReference type="ARBA" id="ARBA00022832"/>
    </source>
</evidence>
<dbReference type="Proteomes" id="UP000218209">
    <property type="component" value="Unassembled WGS sequence"/>
</dbReference>
<dbReference type="SUPFAM" id="SSF56645">
    <property type="entry name" value="Acyl-CoA dehydrogenase NM domain-like"/>
    <property type="match status" value="1"/>
</dbReference>
<evidence type="ECO:0000256" key="9">
    <source>
        <dbReference type="ARBA" id="ARBA00023140"/>
    </source>
</evidence>
<dbReference type="InterPro" id="IPR037069">
    <property type="entry name" value="AcylCoA_DH/ox_N_sf"/>
</dbReference>
<protein>
    <recommendedName>
        <fullName evidence="10">Acyl-coenzyme A oxidase</fullName>
    </recommendedName>
</protein>
<dbReference type="GO" id="GO:0003997">
    <property type="term" value="F:acyl-CoA oxidase activity"/>
    <property type="evidence" value="ECO:0007669"/>
    <property type="project" value="InterPro"/>
</dbReference>
<evidence type="ECO:0000259" key="15">
    <source>
        <dbReference type="Pfam" id="PF22924"/>
    </source>
</evidence>
<feature type="active site" description="Proton acceptor" evidence="11">
    <location>
        <position position="444"/>
    </location>
</feature>
<dbReference type="AlphaFoldDB" id="A0A1X6P3N5"/>
<comment type="subcellular location">
    <subcellularLocation>
        <location evidence="2">Peroxisome</location>
    </subcellularLocation>
</comment>